<evidence type="ECO:0000256" key="1">
    <source>
        <dbReference type="ARBA" id="ARBA00004514"/>
    </source>
</evidence>
<dbReference type="InterPro" id="IPR000649">
    <property type="entry name" value="IF-2B-related"/>
</dbReference>
<proteinExistence type="inferred from homology"/>
<dbReference type="PANTHER" id="PTHR10233">
    <property type="entry name" value="TRANSLATION INITIATION FACTOR EIF-2B"/>
    <property type="match status" value="1"/>
</dbReference>
<dbReference type="InterPro" id="IPR042529">
    <property type="entry name" value="IF_2B-like_C"/>
</dbReference>
<keyword evidence="13" id="KW-1185">Reference proteome</keyword>
<feature type="compositionally biased region" description="Basic and acidic residues" evidence="11">
    <location>
        <begin position="96"/>
        <end position="112"/>
    </location>
</feature>
<keyword evidence="3" id="KW-0963">Cytoplasm</keyword>
<keyword evidence="4 12" id="KW-0396">Initiation factor</keyword>
<feature type="compositionally biased region" description="Basic and acidic residues" evidence="11">
    <location>
        <begin position="31"/>
        <end position="40"/>
    </location>
</feature>
<comment type="subunit">
    <text evidence="9">Component of the translation initiation factor 2B (eIF2B) complex which is a heterodecamer of two sets of five different subunits: alpha, beta, gamma, delta and epsilon. Subunits alpha, beta and delta comprise a regulatory subcomplex and subunits epsilon and gamma comprise a catalytic subcomplex. Within the complex, the hexameric regulatory complex resides at the center, with the two heterodimeric catalytic subcomplexes bound on opposite sides.</text>
</comment>
<evidence type="ECO:0000256" key="9">
    <source>
        <dbReference type="ARBA" id="ARBA00046432"/>
    </source>
</evidence>
<dbReference type="EMBL" id="JACASE010000007">
    <property type="protein sequence ID" value="KAF6446580.1"/>
    <property type="molecule type" value="Genomic_DNA"/>
</dbReference>
<dbReference type="Gene3D" id="3.40.50.10470">
    <property type="entry name" value="Translation initiation factor eif-2b, domain 2"/>
    <property type="match status" value="1"/>
</dbReference>
<evidence type="ECO:0000256" key="7">
    <source>
        <dbReference type="ARBA" id="ARBA00044147"/>
    </source>
</evidence>
<protein>
    <recommendedName>
        <fullName evidence="7">Translation initiation factor eIF2B subunit delta</fullName>
    </recommendedName>
    <alternativeName>
        <fullName evidence="8">eIF2B GDP-GTP exchange factor subunit delta</fullName>
    </alternativeName>
</protein>
<evidence type="ECO:0000256" key="4">
    <source>
        <dbReference type="ARBA" id="ARBA00022540"/>
    </source>
</evidence>
<name>A0A7J8FG27_ROUAE</name>
<keyword evidence="5" id="KW-0648">Protein biosynthesis</keyword>
<dbReference type="GO" id="GO:0003743">
    <property type="term" value="F:translation initiation factor activity"/>
    <property type="evidence" value="ECO:0007669"/>
    <property type="project" value="UniProtKB-KW"/>
</dbReference>
<dbReference type="AlphaFoldDB" id="A0A7J8FG27"/>
<comment type="caution">
    <text evidence="12">The sequence shown here is derived from an EMBL/GenBank/DDBJ whole genome shotgun (WGS) entry which is preliminary data.</text>
</comment>
<evidence type="ECO:0000313" key="13">
    <source>
        <dbReference type="Proteomes" id="UP000593571"/>
    </source>
</evidence>
<feature type="region of interest" description="Disordered" evidence="11">
    <location>
        <begin position="1"/>
        <end position="148"/>
    </location>
</feature>
<organism evidence="12 13">
    <name type="scientific">Rousettus aegyptiacus</name>
    <name type="common">Egyptian fruit bat</name>
    <name type="synonym">Pteropus aegyptiacus</name>
    <dbReference type="NCBI Taxonomy" id="9407"/>
    <lineage>
        <taxon>Eukaryota</taxon>
        <taxon>Metazoa</taxon>
        <taxon>Chordata</taxon>
        <taxon>Craniata</taxon>
        <taxon>Vertebrata</taxon>
        <taxon>Euteleostomi</taxon>
        <taxon>Mammalia</taxon>
        <taxon>Eutheria</taxon>
        <taxon>Laurasiatheria</taxon>
        <taxon>Chiroptera</taxon>
        <taxon>Yinpterochiroptera</taxon>
        <taxon>Pteropodoidea</taxon>
        <taxon>Pteropodidae</taxon>
        <taxon>Rousettinae</taxon>
        <taxon>Rousettus</taxon>
    </lineage>
</organism>
<comment type="function">
    <text evidence="6">Acts as a component of the translation initiation factor 2B (eIF2B) complex, which catalyzes the exchange of GDP for GTP on eukaryotic initiation factor 2 (eIF2) gamma subunit. Its guanine nucleotide exchange factor activity is repressed when bound to eIF2 complex phosphorylated on the alpha subunit, thereby limiting the amount of methionyl-initiator methionine tRNA available to the ribosome and consequently global translation is repressed.</text>
</comment>
<dbReference type="GO" id="GO:0005829">
    <property type="term" value="C:cytosol"/>
    <property type="evidence" value="ECO:0007669"/>
    <property type="project" value="UniProtKB-SubCell"/>
</dbReference>
<feature type="compositionally biased region" description="Basic residues" evidence="11">
    <location>
        <begin position="41"/>
        <end position="51"/>
    </location>
</feature>
<dbReference type="Pfam" id="PF01008">
    <property type="entry name" value="IF-2B"/>
    <property type="match status" value="1"/>
</dbReference>
<evidence type="ECO:0000256" key="8">
    <source>
        <dbReference type="ARBA" id="ARBA00044356"/>
    </source>
</evidence>
<dbReference type="InterPro" id="IPR037171">
    <property type="entry name" value="NagB/RpiA_transferase-like"/>
</dbReference>
<gene>
    <name evidence="12" type="ORF">HJG63_004366</name>
</gene>
<evidence type="ECO:0000256" key="2">
    <source>
        <dbReference type="ARBA" id="ARBA00007251"/>
    </source>
</evidence>
<dbReference type="SUPFAM" id="SSF100950">
    <property type="entry name" value="NagB/RpiA/CoA transferase-like"/>
    <property type="match status" value="1"/>
</dbReference>
<comment type="similarity">
    <text evidence="2 10">Belongs to the eIF-2B alpha/beta/delta subunits family.</text>
</comment>
<accession>A0A7J8FG27</accession>
<evidence type="ECO:0000256" key="10">
    <source>
        <dbReference type="RuleBase" id="RU003814"/>
    </source>
</evidence>
<feature type="compositionally biased region" description="Polar residues" evidence="11">
    <location>
        <begin position="62"/>
        <end position="72"/>
    </location>
</feature>
<evidence type="ECO:0000313" key="12">
    <source>
        <dbReference type="EMBL" id="KAF6446580.1"/>
    </source>
</evidence>
<evidence type="ECO:0000256" key="6">
    <source>
        <dbReference type="ARBA" id="ARBA00043898"/>
    </source>
</evidence>
<reference evidence="12 13" key="1">
    <citation type="journal article" date="2020" name="Nature">
        <title>Six reference-quality genomes reveal evolution of bat adaptations.</title>
        <authorList>
            <person name="Jebb D."/>
            <person name="Huang Z."/>
            <person name="Pippel M."/>
            <person name="Hughes G.M."/>
            <person name="Lavrichenko K."/>
            <person name="Devanna P."/>
            <person name="Winkler S."/>
            <person name="Jermiin L.S."/>
            <person name="Skirmuntt E.C."/>
            <person name="Katzourakis A."/>
            <person name="Burkitt-Gray L."/>
            <person name="Ray D.A."/>
            <person name="Sullivan K.A.M."/>
            <person name="Roscito J.G."/>
            <person name="Kirilenko B.M."/>
            <person name="Davalos L.M."/>
            <person name="Corthals A.P."/>
            <person name="Power M.L."/>
            <person name="Jones G."/>
            <person name="Ransome R.D."/>
            <person name="Dechmann D.K.N."/>
            <person name="Locatelli A.G."/>
            <person name="Puechmaille S.J."/>
            <person name="Fedrigo O."/>
            <person name="Jarvis E.D."/>
            <person name="Hiller M."/>
            <person name="Vernes S.C."/>
            <person name="Myers E.W."/>
            <person name="Teeling E.C."/>
        </authorList>
    </citation>
    <scope>NUCLEOTIDE SEQUENCE [LARGE SCALE GENOMIC DNA]</scope>
    <source>
        <strain evidence="12">MRouAeg1</strain>
        <tissue evidence="12">Muscle</tissue>
    </source>
</reference>
<dbReference type="Proteomes" id="UP000593571">
    <property type="component" value="Unassembled WGS sequence"/>
</dbReference>
<sequence length="290" mass="31341">MAAVAVVVRKDSGSGMKAELSPRPGAAGREMTQEEKLQLRKEKKQQKKKRKEEKGAEPETGSPLSAAQSQVGATKELPGSSNQLGTAGEKVPAARSKAELRAERRAKQEAQRALKQARKGEQGGTPPQACPSTAGETPSGVKRLPEHRQVDDSTLLRRLIKKPEVSKVLLGAHALLANGSVMSRVGTAQLALVARAHNVPVLVCCETYKFCERVQTDAFVSNELDDPDDLLCERGEHVALANWQNHPSLRLLNLVYDVTPPELVDLVITELGMIPCSSVPVVLRVKSSDQ</sequence>
<evidence type="ECO:0000256" key="3">
    <source>
        <dbReference type="ARBA" id="ARBA00022490"/>
    </source>
</evidence>
<evidence type="ECO:0000256" key="5">
    <source>
        <dbReference type="ARBA" id="ARBA00022917"/>
    </source>
</evidence>
<evidence type="ECO:0000256" key="11">
    <source>
        <dbReference type="SAM" id="MobiDB-lite"/>
    </source>
</evidence>
<dbReference type="PANTHER" id="PTHR10233:SF14">
    <property type="entry name" value="TRANSLATION INITIATION FACTOR EIF-2B SUBUNIT DELTA"/>
    <property type="match status" value="1"/>
</dbReference>
<comment type="subcellular location">
    <subcellularLocation>
        <location evidence="1">Cytoplasm</location>
        <location evidence="1">Cytosol</location>
    </subcellularLocation>
</comment>